<dbReference type="EMBL" id="CAUYUJ010001730">
    <property type="protein sequence ID" value="CAK0797322.1"/>
    <property type="molecule type" value="Genomic_DNA"/>
</dbReference>
<comment type="caution">
    <text evidence="1">The sequence shown here is derived from an EMBL/GenBank/DDBJ whole genome shotgun (WGS) entry which is preliminary data.</text>
</comment>
<sequence length="223" mass="25471">MEYNSRTSNPIVKWFHNFGVLMLHHRVLRSVFQSAWREKHHPDSAFANHFRALRMYHPREWWGGARQLPYKWGRAHGAAQRVVSHPVAWEDVFCAVYGEQWRLVRDSCPSCQVRRANLECFANAVCQAFGLPELPARVASTPDSCLPPRAKKARSSHVLEDCPAQHSLADADRHVEWGGLKRRLAFVVDCQPAQRIPMGLLLLSDPASEQIFTGICDNFGQVY</sequence>
<name>A0ABN9PYS5_9DINO</name>
<organism evidence="1 2">
    <name type="scientific">Prorocentrum cordatum</name>
    <dbReference type="NCBI Taxonomy" id="2364126"/>
    <lineage>
        <taxon>Eukaryota</taxon>
        <taxon>Sar</taxon>
        <taxon>Alveolata</taxon>
        <taxon>Dinophyceae</taxon>
        <taxon>Prorocentrales</taxon>
        <taxon>Prorocentraceae</taxon>
        <taxon>Prorocentrum</taxon>
    </lineage>
</organism>
<dbReference type="Proteomes" id="UP001189429">
    <property type="component" value="Unassembled WGS sequence"/>
</dbReference>
<evidence type="ECO:0000313" key="1">
    <source>
        <dbReference type="EMBL" id="CAK0797322.1"/>
    </source>
</evidence>
<proteinExistence type="predicted"/>
<reference evidence="1" key="1">
    <citation type="submission" date="2023-10" db="EMBL/GenBank/DDBJ databases">
        <authorList>
            <person name="Chen Y."/>
            <person name="Shah S."/>
            <person name="Dougan E. K."/>
            <person name="Thang M."/>
            <person name="Chan C."/>
        </authorList>
    </citation>
    <scope>NUCLEOTIDE SEQUENCE [LARGE SCALE GENOMIC DNA]</scope>
</reference>
<accession>A0ABN9PYS5</accession>
<protein>
    <submittedName>
        <fullName evidence="1">Uncharacterized protein</fullName>
    </submittedName>
</protein>
<gene>
    <name evidence="1" type="ORF">PCOR1329_LOCUS6455</name>
</gene>
<evidence type="ECO:0000313" key="2">
    <source>
        <dbReference type="Proteomes" id="UP001189429"/>
    </source>
</evidence>
<keyword evidence="2" id="KW-1185">Reference proteome</keyword>